<comment type="similarity">
    <text evidence="11">Belongs to the cytochrome P450 family.</text>
</comment>
<dbReference type="Proteomes" id="UP001151287">
    <property type="component" value="Unassembled WGS sequence"/>
</dbReference>
<evidence type="ECO:0000256" key="3">
    <source>
        <dbReference type="ARBA" id="ARBA00022617"/>
    </source>
</evidence>
<keyword evidence="6 12" id="KW-1133">Transmembrane helix</keyword>
<dbReference type="InterPro" id="IPR036396">
    <property type="entry name" value="Cyt_P450_sf"/>
</dbReference>
<protein>
    <recommendedName>
        <fullName evidence="15">Cytochrome P450</fullName>
    </recommendedName>
</protein>
<dbReference type="EMBL" id="JAMQYH010000001">
    <property type="protein sequence ID" value="KAJ1704729.1"/>
    <property type="molecule type" value="Genomic_DNA"/>
</dbReference>
<evidence type="ECO:0000256" key="9">
    <source>
        <dbReference type="ARBA" id="ARBA00023136"/>
    </source>
</evidence>
<dbReference type="InterPro" id="IPR017972">
    <property type="entry name" value="Cyt_P450_CS"/>
</dbReference>
<evidence type="ECO:0000256" key="12">
    <source>
        <dbReference type="SAM" id="Phobius"/>
    </source>
</evidence>
<comment type="cofactor">
    <cofactor evidence="1 10">
        <name>heme</name>
        <dbReference type="ChEBI" id="CHEBI:30413"/>
    </cofactor>
</comment>
<dbReference type="PRINTS" id="PR00385">
    <property type="entry name" value="P450"/>
</dbReference>
<dbReference type="GO" id="GO:0020037">
    <property type="term" value="F:heme binding"/>
    <property type="evidence" value="ECO:0007669"/>
    <property type="project" value="InterPro"/>
</dbReference>
<evidence type="ECO:0000256" key="6">
    <source>
        <dbReference type="ARBA" id="ARBA00022989"/>
    </source>
</evidence>
<dbReference type="PROSITE" id="PS00086">
    <property type="entry name" value="CYTOCHROME_P450"/>
    <property type="match status" value="1"/>
</dbReference>
<keyword evidence="11" id="KW-0503">Monooxygenase</keyword>
<evidence type="ECO:0000256" key="10">
    <source>
        <dbReference type="PIRSR" id="PIRSR602401-1"/>
    </source>
</evidence>
<organism evidence="13 14">
    <name type="scientific">Rhynchospora breviuscula</name>
    <dbReference type="NCBI Taxonomy" id="2022672"/>
    <lineage>
        <taxon>Eukaryota</taxon>
        <taxon>Viridiplantae</taxon>
        <taxon>Streptophyta</taxon>
        <taxon>Embryophyta</taxon>
        <taxon>Tracheophyta</taxon>
        <taxon>Spermatophyta</taxon>
        <taxon>Magnoliopsida</taxon>
        <taxon>Liliopsida</taxon>
        <taxon>Poales</taxon>
        <taxon>Cyperaceae</taxon>
        <taxon>Cyperoideae</taxon>
        <taxon>Rhynchosporeae</taxon>
        <taxon>Rhynchospora</taxon>
    </lineage>
</organism>
<dbReference type="Gene3D" id="1.10.630.10">
    <property type="entry name" value="Cytochrome P450"/>
    <property type="match status" value="1"/>
</dbReference>
<dbReference type="InterPro" id="IPR001128">
    <property type="entry name" value="Cyt_P450"/>
</dbReference>
<keyword evidence="14" id="KW-1185">Reference proteome</keyword>
<dbReference type="GO" id="GO:0016020">
    <property type="term" value="C:membrane"/>
    <property type="evidence" value="ECO:0007669"/>
    <property type="project" value="UniProtKB-SubCell"/>
</dbReference>
<reference evidence="13" key="1">
    <citation type="journal article" date="2022" name="Cell">
        <title>Repeat-based holocentromeres influence genome architecture and karyotype evolution.</title>
        <authorList>
            <person name="Hofstatter P.G."/>
            <person name="Thangavel G."/>
            <person name="Lux T."/>
            <person name="Neumann P."/>
            <person name="Vondrak T."/>
            <person name="Novak P."/>
            <person name="Zhang M."/>
            <person name="Costa L."/>
            <person name="Castellani M."/>
            <person name="Scott A."/>
            <person name="Toegelov H."/>
            <person name="Fuchs J."/>
            <person name="Mata-Sucre Y."/>
            <person name="Dias Y."/>
            <person name="Vanzela A.L.L."/>
            <person name="Huettel B."/>
            <person name="Almeida C.C.S."/>
            <person name="Simkova H."/>
            <person name="Souza G."/>
            <person name="Pedrosa-Harand A."/>
            <person name="Macas J."/>
            <person name="Mayer K.F.X."/>
            <person name="Houben A."/>
            <person name="Marques A."/>
        </authorList>
    </citation>
    <scope>NUCLEOTIDE SEQUENCE</scope>
    <source>
        <strain evidence="13">RhyBre1mFocal</strain>
    </source>
</reference>
<evidence type="ECO:0000256" key="1">
    <source>
        <dbReference type="ARBA" id="ARBA00001971"/>
    </source>
</evidence>
<evidence type="ECO:0008006" key="15">
    <source>
        <dbReference type="Google" id="ProtNLM"/>
    </source>
</evidence>
<evidence type="ECO:0000313" key="14">
    <source>
        <dbReference type="Proteomes" id="UP001151287"/>
    </source>
</evidence>
<proteinExistence type="inferred from homology"/>
<evidence type="ECO:0000313" key="13">
    <source>
        <dbReference type="EMBL" id="KAJ1704729.1"/>
    </source>
</evidence>
<feature type="binding site" description="axial binding residue" evidence="10">
    <location>
        <position position="466"/>
    </location>
    <ligand>
        <name>heme</name>
        <dbReference type="ChEBI" id="CHEBI:30413"/>
    </ligand>
    <ligandPart>
        <name>Fe</name>
        <dbReference type="ChEBI" id="CHEBI:18248"/>
    </ligandPart>
</feature>
<dbReference type="PANTHER" id="PTHR47947">
    <property type="entry name" value="CYTOCHROME P450 82C3-RELATED"/>
    <property type="match status" value="1"/>
</dbReference>
<accession>A0A9Q0HZQ8</accession>
<keyword evidence="8 10" id="KW-0408">Iron</keyword>
<dbReference type="FunFam" id="1.10.630.10:FF:000026">
    <property type="entry name" value="Cytochrome P450 82C4"/>
    <property type="match status" value="1"/>
</dbReference>
<dbReference type="SUPFAM" id="SSF48264">
    <property type="entry name" value="Cytochrome P450"/>
    <property type="match status" value="1"/>
</dbReference>
<evidence type="ECO:0000256" key="11">
    <source>
        <dbReference type="RuleBase" id="RU000461"/>
    </source>
</evidence>
<dbReference type="InterPro" id="IPR050651">
    <property type="entry name" value="Plant_Cytochrome_P450_Monoox"/>
</dbReference>
<name>A0A9Q0HZQ8_9POAL</name>
<evidence type="ECO:0000256" key="8">
    <source>
        <dbReference type="ARBA" id="ARBA00023004"/>
    </source>
</evidence>
<dbReference type="OrthoDB" id="2789670at2759"/>
<evidence type="ECO:0000256" key="5">
    <source>
        <dbReference type="ARBA" id="ARBA00022723"/>
    </source>
</evidence>
<keyword evidence="7 11" id="KW-0560">Oxidoreductase</keyword>
<keyword evidence="4 12" id="KW-0812">Transmembrane</keyword>
<evidence type="ECO:0000256" key="7">
    <source>
        <dbReference type="ARBA" id="ARBA00023002"/>
    </source>
</evidence>
<evidence type="ECO:0000256" key="2">
    <source>
        <dbReference type="ARBA" id="ARBA00004370"/>
    </source>
</evidence>
<dbReference type="AlphaFoldDB" id="A0A9Q0HZQ8"/>
<dbReference type="GO" id="GO:0016705">
    <property type="term" value="F:oxidoreductase activity, acting on paired donors, with incorporation or reduction of molecular oxygen"/>
    <property type="evidence" value="ECO:0007669"/>
    <property type="project" value="InterPro"/>
</dbReference>
<dbReference type="InterPro" id="IPR002401">
    <property type="entry name" value="Cyt_P450_E_grp-I"/>
</dbReference>
<keyword evidence="9 12" id="KW-0472">Membrane</keyword>
<keyword evidence="3 10" id="KW-0349">Heme</keyword>
<keyword evidence="5 10" id="KW-0479">Metal-binding</keyword>
<sequence>MSPLKFSKIIDKKKSTLLSFSYQLTMDFTSMNTAFCIILLIFVKILMNSISKSKKNLPPGPPALPILGHLHLVKQPLHQALLKISNKYGPAIFLRFGSRPVLVVSSQDLAEKCFTTHDLAFSNRVHLPTVRMQPGLIVWANYGSYWRTVRQAAALELLSSPQLHASSQFRAEEIRGIAHQLFKSYRSQNKSEKSNGFIKLNFKKMLFESMMNSFLIMVAGKKAYGENIDASDDMKKFSETLIGWFELTGAANIEDFLPLLRILDLKGTMKKMKHVVEGNEEMMQKMIDENRREGIGKKKTMINGLLELQKKDSEKYKDEVIRNIVIAMMLGGTETTSTTLEWTMAELLNNPEVLEKARAEIDARVGSERLVQESDMDNLPFLNCIISEINRLHPAIPVLPAHESREDIKLGSYDIPKGTMLLVNIYPIQRDPELWEEPDKFNPNRFEDGKSNGKLVIPFGMGRRRCPGETIAMRVMVVLLGALIQCFEWKRLGDELIDLAEGPGLTTPLAYPLEVMYRPRQARSELLFKL</sequence>
<dbReference type="GO" id="GO:0005506">
    <property type="term" value="F:iron ion binding"/>
    <property type="evidence" value="ECO:0007669"/>
    <property type="project" value="InterPro"/>
</dbReference>
<feature type="transmembrane region" description="Helical" evidence="12">
    <location>
        <begin position="28"/>
        <end position="47"/>
    </location>
</feature>
<dbReference type="PRINTS" id="PR00463">
    <property type="entry name" value="EP450I"/>
</dbReference>
<comment type="caution">
    <text evidence="13">The sequence shown here is derived from an EMBL/GenBank/DDBJ whole genome shotgun (WGS) entry which is preliminary data.</text>
</comment>
<comment type="subcellular location">
    <subcellularLocation>
        <location evidence="2">Membrane</location>
    </subcellularLocation>
</comment>
<evidence type="ECO:0000256" key="4">
    <source>
        <dbReference type="ARBA" id="ARBA00022692"/>
    </source>
</evidence>
<dbReference type="PANTHER" id="PTHR47947:SF26">
    <property type="entry name" value="CYTOCHROME P450"/>
    <property type="match status" value="1"/>
</dbReference>
<dbReference type="GO" id="GO:0004497">
    <property type="term" value="F:monooxygenase activity"/>
    <property type="evidence" value="ECO:0007669"/>
    <property type="project" value="UniProtKB-KW"/>
</dbReference>
<gene>
    <name evidence="13" type="ORF">LUZ63_004508</name>
</gene>
<dbReference type="Pfam" id="PF00067">
    <property type="entry name" value="p450"/>
    <property type="match status" value="1"/>
</dbReference>